<accession>A0A6S7B823</accession>
<keyword evidence="10" id="KW-1185">Reference proteome</keyword>
<keyword evidence="5 9" id="KW-0456">Lyase</keyword>
<evidence type="ECO:0000256" key="5">
    <source>
        <dbReference type="ARBA" id="ARBA00023239"/>
    </source>
</evidence>
<protein>
    <submittedName>
        <fullName evidence="9">6-deoxy-6-sulfo-D-gluconate dehydratase</fullName>
        <ecNumber evidence="9">4.2.1.162</ecNumber>
    </submittedName>
</protein>
<dbReference type="InterPro" id="IPR000581">
    <property type="entry name" value="ILV_EDD_N"/>
</dbReference>
<evidence type="ECO:0000313" key="9">
    <source>
        <dbReference type="EMBL" id="CAB3790466.1"/>
    </source>
</evidence>
<dbReference type="AlphaFoldDB" id="A0A6S7B823"/>
<dbReference type="GO" id="GO:0051536">
    <property type="term" value="F:iron-sulfur cluster binding"/>
    <property type="evidence" value="ECO:0007669"/>
    <property type="project" value="UniProtKB-KW"/>
</dbReference>
<dbReference type="Pfam" id="PF00920">
    <property type="entry name" value="ILVD_EDD_N"/>
    <property type="match status" value="1"/>
</dbReference>
<dbReference type="GO" id="GO:0046872">
    <property type="term" value="F:metal ion binding"/>
    <property type="evidence" value="ECO:0007669"/>
    <property type="project" value="UniProtKB-KW"/>
</dbReference>
<dbReference type="SUPFAM" id="SSF52016">
    <property type="entry name" value="LeuD/IlvD-like"/>
    <property type="match status" value="1"/>
</dbReference>
<dbReference type="NCBIfam" id="NF004784">
    <property type="entry name" value="PRK06131.1"/>
    <property type="match status" value="1"/>
</dbReference>
<dbReference type="InterPro" id="IPR020558">
    <property type="entry name" value="DiOHA_6PGluconate_deHydtase_CS"/>
</dbReference>
<feature type="domain" description="Dihydroxy-acid/6-phosphogluconate dehydratase C-terminal" evidence="8">
    <location>
        <begin position="367"/>
        <end position="561"/>
    </location>
</feature>
<dbReference type="InterPro" id="IPR042096">
    <property type="entry name" value="Dihydro-acid_dehy_C"/>
</dbReference>
<feature type="compositionally biased region" description="Low complexity" evidence="6">
    <location>
        <begin position="578"/>
        <end position="593"/>
    </location>
</feature>
<dbReference type="GO" id="GO:0016836">
    <property type="term" value="F:hydro-lyase activity"/>
    <property type="evidence" value="ECO:0007669"/>
    <property type="project" value="UniProtKB-ARBA"/>
</dbReference>
<evidence type="ECO:0000256" key="3">
    <source>
        <dbReference type="ARBA" id="ARBA00023004"/>
    </source>
</evidence>
<feature type="compositionally biased region" description="Basic and acidic residues" evidence="6">
    <location>
        <begin position="594"/>
        <end position="608"/>
    </location>
</feature>
<dbReference type="SUPFAM" id="SSF143975">
    <property type="entry name" value="IlvD/EDD N-terminal domain-like"/>
    <property type="match status" value="1"/>
</dbReference>
<dbReference type="PANTHER" id="PTHR43183:SF2">
    <property type="entry name" value="DIHYDROXY-ACID DEHYDRATASE"/>
    <property type="match status" value="1"/>
</dbReference>
<name>A0A6S7B823_9BURK</name>
<keyword evidence="3" id="KW-0408">Iron</keyword>
<organism evidence="9 10">
    <name type="scientific">Pararobbsia alpina</name>
    <dbReference type="NCBI Taxonomy" id="621374"/>
    <lineage>
        <taxon>Bacteria</taxon>
        <taxon>Pseudomonadati</taxon>
        <taxon>Pseudomonadota</taxon>
        <taxon>Betaproteobacteria</taxon>
        <taxon>Burkholderiales</taxon>
        <taxon>Burkholderiaceae</taxon>
        <taxon>Pararobbsia</taxon>
    </lineage>
</organism>
<keyword evidence="4" id="KW-0411">Iron-sulfur</keyword>
<reference evidence="9 10" key="1">
    <citation type="submission" date="2020-04" db="EMBL/GenBank/DDBJ databases">
        <authorList>
            <person name="De Canck E."/>
        </authorList>
    </citation>
    <scope>NUCLEOTIDE SEQUENCE [LARGE SCALE GENOMIC DNA]</scope>
    <source>
        <strain evidence="9 10">LMG 28138</strain>
    </source>
</reference>
<dbReference type="InterPro" id="IPR052352">
    <property type="entry name" value="Sugar_Degrad_Dehydratases"/>
</dbReference>
<sequence length="618" mass="66924">MSEQKPRKTPEELRSHRWYGVKDLRSFGHRSRTAQMGFGREEYAGKPVIMIINTWSDINPCHTHFKQRVEEVKRGVWQAGGFPVEMPAMTLSEPFQKPTTMLYRNLLAMETEEILRAYPADGCVLMGGCDKTTPALVMGAVSMNLPMIYMPAGPMLRGNWNGVTLGSGSDTWKYWAELRAGKITEEDWQEIEGGIARSPGHCMTMGTASTMTSATEALGLIMPGYSSIPAPDSRHAQMASLTGRRIVEMVWEDLKPSDLLTPASFDNAVTTVLALSGSTNAVVHLIAMARRSGIDLDLKRFDDLARRTPVLANLRPAGKYLMEDFYYAGGLRALLVQLGDLIDGSALTVNGRTLGENIAGAEVFNDDVILSKDKALIASDGLAVLYGNLAPGGAVIKPAAAEPHLLAHTGKAVVFKDYNDMAARVDDPALDVDENSVLVLQSAGPLGAPGMPEWGQLPLPKKLLEKGVRDMVRISDARMSGTSYGACVLHVTPESHVGGPLALVREGDLIELDVAARKLNLLVSEAELAQRRAAWVQPPSKFTRGYGVLYAAHIQQADVGCDFDFLETDHVEPERQADAASAAARPAAGSSQSGRKDGRADVRMDVKRAAPNGEPEIH</sequence>
<evidence type="ECO:0000256" key="2">
    <source>
        <dbReference type="ARBA" id="ARBA00022723"/>
    </source>
</evidence>
<proteinExistence type="inferred from homology"/>
<evidence type="ECO:0000259" key="7">
    <source>
        <dbReference type="Pfam" id="PF00920"/>
    </source>
</evidence>
<dbReference type="FunFam" id="3.50.30.80:FF:000001">
    <property type="entry name" value="Dihydroxy-acid dehydratase"/>
    <property type="match status" value="1"/>
</dbReference>
<keyword evidence="2" id="KW-0479">Metal-binding</keyword>
<evidence type="ECO:0000259" key="8">
    <source>
        <dbReference type="Pfam" id="PF24877"/>
    </source>
</evidence>
<dbReference type="EMBL" id="CADIKM010000012">
    <property type="protein sequence ID" value="CAB3790466.1"/>
    <property type="molecule type" value="Genomic_DNA"/>
</dbReference>
<dbReference type="PANTHER" id="PTHR43183">
    <property type="entry name" value="HYPOTHETICAL DIHYDROXYACID DEHYDRATASE (EUROFUNG)-RELATED"/>
    <property type="match status" value="1"/>
</dbReference>
<dbReference type="RefSeq" id="WP_175105529.1">
    <property type="nucleotide sequence ID" value="NZ_CADIKM010000012.1"/>
</dbReference>
<dbReference type="InterPro" id="IPR037237">
    <property type="entry name" value="IlvD/EDD_N"/>
</dbReference>
<comment type="similarity">
    <text evidence="1">Belongs to the IlvD/Edd family.</text>
</comment>
<gene>
    <name evidence="9" type="ORF">LMG28138_02993</name>
</gene>
<evidence type="ECO:0000313" key="10">
    <source>
        <dbReference type="Proteomes" id="UP000494115"/>
    </source>
</evidence>
<feature type="region of interest" description="Disordered" evidence="6">
    <location>
        <begin position="572"/>
        <end position="618"/>
    </location>
</feature>
<dbReference type="Proteomes" id="UP000494115">
    <property type="component" value="Unassembled WGS sequence"/>
</dbReference>
<feature type="domain" description="Dihydroxy-acid/6-phosphogluconate dehydratase N-terminal" evidence="7">
    <location>
        <begin position="46"/>
        <end position="357"/>
    </location>
</feature>
<evidence type="ECO:0000256" key="4">
    <source>
        <dbReference type="ARBA" id="ARBA00023014"/>
    </source>
</evidence>
<dbReference type="PROSITE" id="PS00886">
    <property type="entry name" value="ILVD_EDD_1"/>
    <property type="match status" value="1"/>
</dbReference>
<evidence type="ECO:0000256" key="6">
    <source>
        <dbReference type="SAM" id="MobiDB-lite"/>
    </source>
</evidence>
<dbReference type="EC" id="4.2.1.162" evidence="9"/>
<dbReference type="NCBIfam" id="NF009560">
    <property type="entry name" value="PRK13017.1"/>
    <property type="match status" value="1"/>
</dbReference>
<dbReference type="NCBIfam" id="NF009559">
    <property type="entry name" value="PRK13016.1"/>
    <property type="match status" value="1"/>
</dbReference>
<dbReference type="Gene3D" id="3.50.30.80">
    <property type="entry name" value="IlvD/EDD C-terminal domain-like"/>
    <property type="match status" value="1"/>
</dbReference>
<dbReference type="Pfam" id="PF24877">
    <property type="entry name" value="ILV_EDD_C"/>
    <property type="match status" value="1"/>
</dbReference>
<evidence type="ECO:0000256" key="1">
    <source>
        <dbReference type="ARBA" id="ARBA00006486"/>
    </source>
</evidence>
<dbReference type="InterPro" id="IPR056740">
    <property type="entry name" value="ILV_EDD_C"/>
</dbReference>